<dbReference type="EMBL" id="LT607413">
    <property type="protein sequence ID" value="SCF28001.1"/>
    <property type="molecule type" value="Genomic_DNA"/>
</dbReference>
<gene>
    <name evidence="1" type="ORF">GA0070618_4775</name>
</gene>
<name>A0A1C4Z603_MICEC</name>
<organism evidence="1 2">
    <name type="scientific">Micromonospora echinospora</name>
    <name type="common">Micromonospora purpurea</name>
    <dbReference type="NCBI Taxonomy" id="1877"/>
    <lineage>
        <taxon>Bacteria</taxon>
        <taxon>Bacillati</taxon>
        <taxon>Actinomycetota</taxon>
        <taxon>Actinomycetes</taxon>
        <taxon>Micromonosporales</taxon>
        <taxon>Micromonosporaceae</taxon>
        <taxon>Micromonospora</taxon>
    </lineage>
</organism>
<evidence type="ECO:0000313" key="2">
    <source>
        <dbReference type="Proteomes" id="UP000198253"/>
    </source>
</evidence>
<dbReference type="InParanoid" id="A0A1C4Z603"/>
<keyword evidence="2" id="KW-1185">Reference proteome</keyword>
<evidence type="ECO:0000313" key="1">
    <source>
        <dbReference type="EMBL" id="SCF28001.1"/>
    </source>
</evidence>
<sequence>MATAGAPVTHRAVDGSRFLLDGSLDLSAPSTSVADVTINGRLHEFTTGTIGLADDVVRALGVDRFDEELSYQGGRLWTARTRPYDPQIRLTEDRLVAVWRGRRHSFFTEIYGAATTQLLGVLRTLRIEEHDDGLTLRPVPKGGAEFAAPATVLKQVPGLGLLEMTTLTRERAERLPSWQGLRTRAGELYRDTLSDGKPYFVLATADTWLSVVPLGDTDLEQVPTLVDRLRVQRAR</sequence>
<dbReference type="AlphaFoldDB" id="A0A1C4Z603"/>
<dbReference type="OrthoDB" id="4106525at2"/>
<proteinExistence type="predicted"/>
<accession>A0A1C4Z603</accession>
<dbReference type="Proteomes" id="UP000198253">
    <property type="component" value="Chromosome I"/>
</dbReference>
<protein>
    <submittedName>
        <fullName evidence="1">Uncharacterized protein</fullName>
    </submittedName>
</protein>
<reference evidence="2" key="1">
    <citation type="submission" date="2016-06" db="EMBL/GenBank/DDBJ databases">
        <authorList>
            <person name="Varghese N."/>
            <person name="Submissions Spin"/>
        </authorList>
    </citation>
    <scope>NUCLEOTIDE SEQUENCE [LARGE SCALE GENOMIC DNA]</scope>
    <source>
        <strain evidence="2">DSM 43816</strain>
    </source>
</reference>